<feature type="transmembrane region" description="Helical" evidence="1">
    <location>
        <begin position="16"/>
        <end position="38"/>
    </location>
</feature>
<reference evidence="2 3" key="1">
    <citation type="submission" date="2018-04" db="EMBL/GenBank/DDBJ databases">
        <title>Genome of Nocardioides gansuensis WSJ-1.</title>
        <authorList>
            <person name="Wu S."/>
            <person name="Wang G."/>
        </authorList>
    </citation>
    <scope>NUCLEOTIDE SEQUENCE [LARGE SCALE GENOMIC DNA]</scope>
    <source>
        <strain evidence="2 3">WSJ-1</strain>
    </source>
</reference>
<sequence length="125" mass="12477">MACGGRLMANQSSFSLSYTGGIAVLLLGVALVGTLLTGERLPGTGGTLEVLGLVASAALLAAGALGGRLAGEAGWPAMAALAGIVLLVPAVFLRFASAERGSALIFEIAALAVALLFLIELRKVR</sequence>
<evidence type="ECO:0000313" key="3">
    <source>
        <dbReference type="Proteomes" id="UP000246018"/>
    </source>
</evidence>
<protein>
    <submittedName>
        <fullName evidence="2">Uncharacterized protein</fullName>
    </submittedName>
</protein>
<keyword evidence="3" id="KW-1185">Reference proteome</keyword>
<accession>A0A2T8FGG4</accession>
<feature type="transmembrane region" description="Helical" evidence="1">
    <location>
        <begin position="50"/>
        <end position="70"/>
    </location>
</feature>
<proteinExistence type="predicted"/>
<keyword evidence="1" id="KW-1133">Transmembrane helix</keyword>
<feature type="transmembrane region" description="Helical" evidence="1">
    <location>
        <begin position="77"/>
        <end position="96"/>
    </location>
</feature>
<organism evidence="2 3">
    <name type="scientific">Nocardioides gansuensis</name>
    <dbReference type="NCBI Taxonomy" id="2138300"/>
    <lineage>
        <taxon>Bacteria</taxon>
        <taxon>Bacillati</taxon>
        <taxon>Actinomycetota</taxon>
        <taxon>Actinomycetes</taxon>
        <taxon>Propionibacteriales</taxon>
        <taxon>Nocardioidaceae</taxon>
        <taxon>Nocardioides</taxon>
    </lineage>
</organism>
<name>A0A2T8FGG4_9ACTN</name>
<keyword evidence="1" id="KW-0812">Transmembrane</keyword>
<dbReference type="Proteomes" id="UP000246018">
    <property type="component" value="Unassembled WGS sequence"/>
</dbReference>
<feature type="transmembrane region" description="Helical" evidence="1">
    <location>
        <begin position="102"/>
        <end position="121"/>
    </location>
</feature>
<dbReference type="AlphaFoldDB" id="A0A2T8FGG4"/>
<evidence type="ECO:0000313" key="2">
    <source>
        <dbReference type="EMBL" id="PVG84789.1"/>
    </source>
</evidence>
<keyword evidence="1" id="KW-0472">Membrane</keyword>
<dbReference type="EMBL" id="QDGZ01000001">
    <property type="protein sequence ID" value="PVG84789.1"/>
    <property type="molecule type" value="Genomic_DNA"/>
</dbReference>
<evidence type="ECO:0000256" key="1">
    <source>
        <dbReference type="SAM" id="Phobius"/>
    </source>
</evidence>
<comment type="caution">
    <text evidence="2">The sequence shown here is derived from an EMBL/GenBank/DDBJ whole genome shotgun (WGS) entry which is preliminary data.</text>
</comment>
<gene>
    <name evidence="2" type="ORF">DDE18_04135</name>
</gene>